<keyword evidence="3" id="KW-1185">Reference proteome</keyword>
<dbReference type="PANTHER" id="PTHR43102:SF2">
    <property type="entry name" value="GAF DOMAIN-CONTAINING PROTEIN"/>
    <property type="match status" value="1"/>
</dbReference>
<sequence>MITNEEQRQNAVKRFDNYNFNLNKGLEDILTLTAEICETPVAFITLIDADAQQFKVCKGMDVVQMPRDTSFCTHTIMDTGVMVVEDPLKDERFSSIPLVANQPYIRFYAGAPLATEDGQNIGTLCVLDAQPKSLPLAKQHMLGILAKQAIHLMELDLCLKLLNQKNNHITLQNKTLRDIAFTQAHEFRGPLSSLIGFMNLIKEDDYQAPREYLIMMDEVVQKLDEKILLVVKSTEQAREVYLA</sequence>
<name>A0A2S7T189_9BACT</name>
<proteinExistence type="predicted"/>
<dbReference type="SUPFAM" id="SSF47384">
    <property type="entry name" value="Homodimeric domain of signal transducing histidine kinase"/>
    <property type="match status" value="1"/>
</dbReference>
<feature type="domain" description="GAF" evidence="1">
    <location>
        <begin position="24"/>
        <end position="149"/>
    </location>
</feature>
<evidence type="ECO:0000313" key="2">
    <source>
        <dbReference type="EMBL" id="PQJ12972.1"/>
    </source>
</evidence>
<protein>
    <recommendedName>
        <fullName evidence="1">GAF domain-containing protein</fullName>
    </recommendedName>
</protein>
<dbReference type="Gene3D" id="3.30.450.40">
    <property type="match status" value="1"/>
</dbReference>
<dbReference type="InterPro" id="IPR036097">
    <property type="entry name" value="HisK_dim/P_sf"/>
</dbReference>
<dbReference type="AlphaFoldDB" id="A0A2S7T189"/>
<gene>
    <name evidence="2" type="ORF">CJD36_004300</name>
</gene>
<dbReference type="OrthoDB" id="9811889at2"/>
<dbReference type="PANTHER" id="PTHR43102">
    <property type="entry name" value="SLR1143 PROTEIN"/>
    <property type="match status" value="1"/>
</dbReference>
<organism evidence="2 3">
    <name type="scientific">Flavipsychrobacter stenotrophus</name>
    <dbReference type="NCBI Taxonomy" id="2077091"/>
    <lineage>
        <taxon>Bacteria</taxon>
        <taxon>Pseudomonadati</taxon>
        <taxon>Bacteroidota</taxon>
        <taxon>Chitinophagia</taxon>
        <taxon>Chitinophagales</taxon>
        <taxon>Chitinophagaceae</taxon>
        <taxon>Flavipsychrobacter</taxon>
    </lineage>
</organism>
<dbReference type="SUPFAM" id="SSF55781">
    <property type="entry name" value="GAF domain-like"/>
    <property type="match status" value="1"/>
</dbReference>
<dbReference type="Pfam" id="PF01590">
    <property type="entry name" value="GAF"/>
    <property type="match status" value="1"/>
</dbReference>
<dbReference type="InterPro" id="IPR029016">
    <property type="entry name" value="GAF-like_dom_sf"/>
</dbReference>
<dbReference type="InterPro" id="IPR003018">
    <property type="entry name" value="GAF"/>
</dbReference>
<evidence type="ECO:0000259" key="1">
    <source>
        <dbReference type="Pfam" id="PF01590"/>
    </source>
</evidence>
<dbReference type="RefSeq" id="WP_105037856.1">
    <property type="nucleotide sequence ID" value="NZ_PPSL01000001.1"/>
</dbReference>
<reference evidence="2 3" key="1">
    <citation type="submission" date="2018-01" db="EMBL/GenBank/DDBJ databases">
        <title>A novel member of the phylum Bacteroidetes isolated from glacier ice.</title>
        <authorList>
            <person name="Liu Q."/>
            <person name="Xin Y.-H."/>
        </authorList>
    </citation>
    <scope>NUCLEOTIDE SEQUENCE [LARGE SCALE GENOMIC DNA]</scope>
    <source>
        <strain evidence="2 3">RB1R16</strain>
    </source>
</reference>
<dbReference type="Proteomes" id="UP000239872">
    <property type="component" value="Unassembled WGS sequence"/>
</dbReference>
<accession>A0A2S7T189</accession>
<comment type="caution">
    <text evidence="2">The sequence shown here is derived from an EMBL/GenBank/DDBJ whole genome shotgun (WGS) entry which is preliminary data.</text>
</comment>
<dbReference type="GO" id="GO:0000155">
    <property type="term" value="F:phosphorelay sensor kinase activity"/>
    <property type="evidence" value="ECO:0007669"/>
    <property type="project" value="InterPro"/>
</dbReference>
<evidence type="ECO:0000313" key="3">
    <source>
        <dbReference type="Proteomes" id="UP000239872"/>
    </source>
</evidence>
<dbReference type="EMBL" id="PPSL01000001">
    <property type="protein sequence ID" value="PQJ12972.1"/>
    <property type="molecule type" value="Genomic_DNA"/>
</dbReference>